<evidence type="ECO:0000259" key="6">
    <source>
        <dbReference type="PROSITE" id="PS50931"/>
    </source>
</evidence>
<name>A0ABY6AUS4_9BURK</name>
<evidence type="ECO:0000256" key="1">
    <source>
        <dbReference type="ARBA" id="ARBA00009437"/>
    </source>
</evidence>
<evidence type="ECO:0000313" key="7">
    <source>
        <dbReference type="EMBL" id="UXH76966.1"/>
    </source>
</evidence>
<dbReference type="EMBL" id="CP104562">
    <property type="protein sequence ID" value="UXH76966.1"/>
    <property type="molecule type" value="Genomic_DNA"/>
</dbReference>
<protein>
    <submittedName>
        <fullName evidence="7">LysR substrate-binding domain-containing protein</fullName>
    </submittedName>
</protein>
<keyword evidence="2" id="KW-0805">Transcription regulation</keyword>
<dbReference type="InterPro" id="IPR036388">
    <property type="entry name" value="WH-like_DNA-bd_sf"/>
</dbReference>
<dbReference type="Gene3D" id="1.10.10.10">
    <property type="entry name" value="Winged helix-like DNA-binding domain superfamily/Winged helix DNA-binding domain"/>
    <property type="match status" value="1"/>
</dbReference>
<dbReference type="PROSITE" id="PS50931">
    <property type="entry name" value="HTH_LYSR"/>
    <property type="match status" value="1"/>
</dbReference>
<dbReference type="Proteomes" id="UP001064933">
    <property type="component" value="Chromosome"/>
</dbReference>
<dbReference type="PANTHER" id="PTHR30537:SF79">
    <property type="entry name" value="TRANSCRIPTIONAL REGULATOR-RELATED"/>
    <property type="match status" value="1"/>
</dbReference>
<evidence type="ECO:0000256" key="2">
    <source>
        <dbReference type="ARBA" id="ARBA00023015"/>
    </source>
</evidence>
<dbReference type="PANTHER" id="PTHR30537">
    <property type="entry name" value="HTH-TYPE TRANSCRIPTIONAL REGULATOR"/>
    <property type="match status" value="1"/>
</dbReference>
<evidence type="ECO:0000256" key="4">
    <source>
        <dbReference type="ARBA" id="ARBA00023163"/>
    </source>
</evidence>
<sequence>MRLPRLPLQYLAAFRAAAVAENLRAAAEQLNLTHSAVSQQIRALEGQLGFPVFARQGRRVVLNAAGQALLRGVERAYVELDQALRTATAAHGSEQRSLRITVLPSFAQRWLMPRLGRWHALHPEVALEIDASQRLVDLEREGFDLALRQGQGPWPGLIAEPLFDSTMLPVAAPALAHQLIGQPLAALTQHPLLGDAGQWAAWFEGAGLRCQVVPMATFNDAGLLLQAAEQGMGIGLTRELLAADALMDGRLVRVAPRQAVLQEPQRYQIVYPPALREQPALVDFIAWLRDEMACSRAELDGAHTCLSAPLAQITPFAPLTPPGTRPASR</sequence>
<dbReference type="CDD" id="cd08432">
    <property type="entry name" value="PBP2_GcdR_TrpI_HvrB_AmpR_like"/>
    <property type="match status" value="1"/>
</dbReference>
<evidence type="ECO:0000256" key="5">
    <source>
        <dbReference type="SAM" id="Coils"/>
    </source>
</evidence>
<keyword evidence="3" id="KW-0238">DNA-binding</keyword>
<dbReference type="SUPFAM" id="SSF53850">
    <property type="entry name" value="Periplasmic binding protein-like II"/>
    <property type="match status" value="1"/>
</dbReference>
<proteinExistence type="inferred from homology"/>
<dbReference type="InterPro" id="IPR036390">
    <property type="entry name" value="WH_DNA-bd_sf"/>
</dbReference>
<dbReference type="Gene3D" id="3.40.190.10">
    <property type="entry name" value="Periplasmic binding protein-like II"/>
    <property type="match status" value="2"/>
</dbReference>
<dbReference type="Pfam" id="PF03466">
    <property type="entry name" value="LysR_substrate"/>
    <property type="match status" value="1"/>
</dbReference>
<dbReference type="RefSeq" id="WP_261756708.1">
    <property type="nucleotide sequence ID" value="NZ_CP104562.2"/>
</dbReference>
<feature type="domain" description="HTH lysR-type" evidence="6">
    <location>
        <begin position="6"/>
        <end position="63"/>
    </location>
</feature>
<accession>A0ABY6AUS4</accession>
<dbReference type="InterPro" id="IPR058163">
    <property type="entry name" value="LysR-type_TF_proteobact-type"/>
</dbReference>
<keyword evidence="4" id="KW-0804">Transcription</keyword>
<dbReference type="SUPFAM" id="SSF46785">
    <property type="entry name" value="Winged helix' DNA-binding domain"/>
    <property type="match status" value="1"/>
</dbReference>
<evidence type="ECO:0000256" key="3">
    <source>
        <dbReference type="ARBA" id="ARBA00023125"/>
    </source>
</evidence>
<dbReference type="Pfam" id="PF00126">
    <property type="entry name" value="HTH_1"/>
    <property type="match status" value="1"/>
</dbReference>
<dbReference type="InterPro" id="IPR005119">
    <property type="entry name" value="LysR_subst-bd"/>
</dbReference>
<keyword evidence="5" id="KW-0175">Coiled coil</keyword>
<evidence type="ECO:0000313" key="8">
    <source>
        <dbReference type="Proteomes" id="UP001064933"/>
    </source>
</evidence>
<keyword evidence="8" id="KW-1185">Reference proteome</keyword>
<dbReference type="PRINTS" id="PR00039">
    <property type="entry name" value="HTHLYSR"/>
</dbReference>
<comment type="similarity">
    <text evidence="1">Belongs to the LysR transcriptional regulatory family.</text>
</comment>
<organism evidence="7 8">
    <name type="scientific">Roseateles amylovorans</name>
    <dbReference type="NCBI Taxonomy" id="2978473"/>
    <lineage>
        <taxon>Bacteria</taxon>
        <taxon>Pseudomonadati</taxon>
        <taxon>Pseudomonadota</taxon>
        <taxon>Betaproteobacteria</taxon>
        <taxon>Burkholderiales</taxon>
        <taxon>Sphaerotilaceae</taxon>
        <taxon>Roseateles</taxon>
    </lineage>
</organism>
<dbReference type="InterPro" id="IPR000847">
    <property type="entry name" value="LysR_HTH_N"/>
</dbReference>
<gene>
    <name evidence="7" type="ORF">N4261_18310</name>
</gene>
<feature type="coiled-coil region" evidence="5">
    <location>
        <begin position="20"/>
        <end position="47"/>
    </location>
</feature>
<reference evidence="7" key="1">
    <citation type="submission" date="2022-10" db="EMBL/GenBank/DDBJ databases">
        <title>Characterization and whole genome sequencing of a new Roseateles species, isolated from fresh water.</title>
        <authorList>
            <person name="Guliayeva D.Y."/>
            <person name="Akhremchuk A.E."/>
            <person name="Sikolenko M.A."/>
            <person name="Valentovich L.N."/>
            <person name="Sidarenka A.V."/>
        </authorList>
    </citation>
    <scope>NUCLEOTIDE SEQUENCE</scope>
    <source>
        <strain evidence="7">BIM B-1768</strain>
    </source>
</reference>